<accession>A0A1M6AE44</accession>
<keyword evidence="1" id="KW-0812">Transmembrane</keyword>
<sequence length="88" mass="9366">MEKIKKVIASLTGILLSIPYRLMAQDEGSYIENLGVQDSSYMEEGNPIPAGSAAEQASGSGNTVIIIVVAAVLVIAAVVFFILRKKKK</sequence>
<dbReference type="Proteomes" id="UP000184050">
    <property type="component" value="Unassembled WGS sequence"/>
</dbReference>
<protein>
    <submittedName>
        <fullName evidence="2">LPXTG-motif cell wall anchor domain-containing protein</fullName>
    </submittedName>
</protein>
<keyword evidence="1" id="KW-1133">Transmembrane helix</keyword>
<dbReference type="STRING" id="1168035.SAMN05444280_101171"/>
<proteinExistence type="predicted"/>
<organism evidence="2 3">
    <name type="scientific">Tangfeifania diversioriginum</name>
    <dbReference type="NCBI Taxonomy" id="1168035"/>
    <lineage>
        <taxon>Bacteria</taxon>
        <taxon>Pseudomonadati</taxon>
        <taxon>Bacteroidota</taxon>
        <taxon>Bacteroidia</taxon>
        <taxon>Marinilabiliales</taxon>
        <taxon>Prolixibacteraceae</taxon>
        <taxon>Tangfeifania</taxon>
    </lineage>
</organism>
<evidence type="ECO:0000313" key="3">
    <source>
        <dbReference type="Proteomes" id="UP000184050"/>
    </source>
</evidence>
<feature type="transmembrane region" description="Helical" evidence="1">
    <location>
        <begin position="64"/>
        <end position="83"/>
    </location>
</feature>
<dbReference type="EMBL" id="FQZE01000001">
    <property type="protein sequence ID" value="SHI34682.1"/>
    <property type="molecule type" value="Genomic_DNA"/>
</dbReference>
<dbReference type="OrthoDB" id="1122652at2"/>
<keyword evidence="3" id="KW-1185">Reference proteome</keyword>
<dbReference type="AlphaFoldDB" id="A0A1M6AE44"/>
<evidence type="ECO:0000256" key="1">
    <source>
        <dbReference type="SAM" id="Phobius"/>
    </source>
</evidence>
<dbReference type="NCBIfam" id="TIGR01167">
    <property type="entry name" value="LPXTG_anchor"/>
    <property type="match status" value="1"/>
</dbReference>
<keyword evidence="1" id="KW-0472">Membrane</keyword>
<evidence type="ECO:0000313" key="2">
    <source>
        <dbReference type="EMBL" id="SHI34682.1"/>
    </source>
</evidence>
<gene>
    <name evidence="2" type="ORF">SAMN05444280_101171</name>
</gene>
<name>A0A1M6AE44_9BACT</name>
<dbReference type="RefSeq" id="WP_073164120.1">
    <property type="nucleotide sequence ID" value="NZ_FQZE01000001.1"/>
</dbReference>
<reference evidence="2 3" key="1">
    <citation type="submission" date="2016-11" db="EMBL/GenBank/DDBJ databases">
        <authorList>
            <person name="Jaros S."/>
            <person name="Januszkiewicz K."/>
            <person name="Wedrychowicz H."/>
        </authorList>
    </citation>
    <scope>NUCLEOTIDE SEQUENCE [LARGE SCALE GENOMIC DNA]</scope>
    <source>
        <strain evidence="2 3">DSM 27063</strain>
    </source>
</reference>